<name>A0ABT0HL32_9BACT</name>
<keyword evidence="2" id="KW-1185">Reference proteome</keyword>
<evidence type="ECO:0000313" key="2">
    <source>
        <dbReference type="Proteomes" id="UP001202180"/>
    </source>
</evidence>
<protein>
    <submittedName>
        <fullName evidence="1">Uncharacterized protein</fullName>
    </submittedName>
</protein>
<gene>
    <name evidence="1" type="ORF">M0L20_10945</name>
</gene>
<sequence>MTVLTTEYSVQKLAHLQDATGLFPAFRSNATIFYRRPDTNVFFTAITVFTLQSLRSVVSSATQRVIDQIAQKAQRAYPLFQNKDGLDTYNFWPTRPSRHFPNGYIFRHFEHFRIPDDIDDTAMVYLTQTTVPSPDKLIWLKAKLSQHANGSQRHQIRNTYTDYRHLRAYSTWFGKNMGIDFDACALSNMLYCLYHFDLAPNQHDTDSLTYLRSIVESGRYVAEPFQCAPHYARTSLIIYHLARLMAGFSIVELEPIRSRLIADAERALSRTHNRIEQIVLATSLIRLGEVVPEIDTRGIERDFEGFNFFIAGLLTAYEQPWLRRFANRPLMQMRWQCEAHCWALVAEYSSLAGR</sequence>
<reference evidence="1 2" key="1">
    <citation type="submission" date="2022-04" db="EMBL/GenBank/DDBJ databases">
        <title>Spirosoma sp. strain RP8 genome sequencing and assembly.</title>
        <authorList>
            <person name="Jung Y."/>
        </authorList>
    </citation>
    <scope>NUCLEOTIDE SEQUENCE [LARGE SCALE GENOMIC DNA]</scope>
    <source>
        <strain evidence="1 2">RP8</strain>
    </source>
</reference>
<dbReference type="EMBL" id="JALPRF010000002">
    <property type="protein sequence ID" value="MCK8492368.1"/>
    <property type="molecule type" value="Genomic_DNA"/>
</dbReference>
<organism evidence="1 2">
    <name type="scientific">Spirosoma liriopis</name>
    <dbReference type="NCBI Taxonomy" id="2937440"/>
    <lineage>
        <taxon>Bacteria</taxon>
        <taxon>Pseudomonadati</taxon>
        <taxon>Bacteroidota</taxon>
        <taxon>Cytophagia</taxon>
        <taxon>Cytophagales</taxon>
        <taxon>Cytophagaceae</taxon>
        <taxon>Spirosoma</taxon>
    </lineage>
</organism>
<accession>A0ABT0HL32</accession>
<dbReference type="Proteomes" id="UP001202180">
    <property type="component" value="Unassembled WGS sequence"/>
</dbReference>
<dbReference type="RefSeq" id="WP_248476966.1">
    <property type="nucleotide sequence ID" value="NZ_JALPRF010000002.1"/>
</dbReference>
<proteinExistence type="predicted"/>
<evidence type="ECO:0000313" key="1">
    <source>
        <dbReference type="EMBL" id="MCK8492368.1"/>
    </source>
</evidence>
<comment type="caution">
    <text evidence="1">The sequence shown here is derived from an EMBL/GenBank/DDBJ whole genome shotgun (WGS) entry which is preliminary data.</text>
</comment>